<evidence type="ECO:0000256" key="1">
    <source>
        <dbReference type="SAM" id="Coils"/>
    </source>
</evidence>
<sequence length="463" mass="52549">MGLRTQHGATYSLEKYLILISINGIYIRVELGGQLGHYIDVLACSTKNLTETLRLIYQLIIPAIQSLCQGITLTENVMRPECVCNLIPPRYRKTQCVSLQQLKHALLSVPADSMYDYQHTWSPVSDSGRPILRAGFDLARELLSDEDFREVLHRRYHDLYNLAVELQVPPENNPDEPDHTLSTSDDTDKVEPSFAGIAKGVEAVLQRLKIIEQEIKDLKQEIQGLRYYEHRLLIQLHHKVNHLVNYNVQLEERKVPNMFYFVRTENFSRTLVTNMISGMTALRLHMLCEFRREMHVVEDQMGCELMQVDNRAVKSLAPYMKKFMKLLTFALKIGAHLAAGMGEMIPDLSREVAHLADSSLLYGAAGAVAAGAAGGAGGAAIGRAQGRWNRGRAVEGSGNIQQDLRTAQQWVVDFLRERRCSSGKDIAEKFGLYRVRYRDDGQIAWICWRHMNIRANEIMEVPV</sequence>
<evidence type="ECO:0000256" key="2">
    <source>
        <dbReference type="SAM" id="MobiDB-lite"/>
    </source>
</evidence>
<dbReference type="EMBL" id="RXIC02000495">
    <property type="protein sequence ID" value="KAB1199104.1"/>
    <property type="molecule type" value="Genomic_DNA"/>
</dbReference>
<keyword evidence="3" id="KW-0812">Transmembrane</keyword>
<evidence type="ECO:0000313" key="5">
    <source>
        <dbReference type="Proteomes" id="UP000516437"/>
    </source>
</evidence>
<evidence type="ECO:0000256" key="3">
    <source>
        <dbReference type="SAM" id="Phobius"/>
    </source>
</evidence>
<accession>A0A6A1UEB0</accession>
<keyword evidence="1" id="KW-0175">Coiled coil</keyword>
<feature type="transmembrane region" description="Helical" evidence="3">
    <location>
        <begin position="323"/>
        <end position="341"/>
    </location>
</feature>
<organism evidence="4 5">
    <name type="scientific">Morella rubra</name>
    <name type="common">Chinese bayberry</name>
    <dbReference type="NCBI Taxonomy" id="262757"/>
    <lineage>
        <taxon>Eukaryota</taxon>
        <taxon>Viridiplantae</taxon>
        <taxon>Streptophyta</taxon>
        <taxon>Embryophyta</taxon>
        <taxon>Tracheophyta</taxon>
        <taxon>Spermatophyta</taxon>
        <taxon>Magnoliopsida</taxon>
        <taxon>eudicotyledons</taxon>
        <taxon>Gunneridae</taxon>
        <taxon>Pentapetalae</taxon>
        <taxon>rosids</taxon>
        <taxon>fabids</taxon>
        <taxon>Fagales</taxon>
        <taxon>Myricaceae</taxon>
        <taxon>Morella</taxon>
    </lineage>
</organism>
<reference evidence="4 5" key="1">
    <citation type="journal article" date="2019" name="Plant Biotechnol. J.">
        <title>The red bayberry genome and genetic basis of sex determination.</title>
        <authorList>
            <person name="Jia H.M."/>
            <person name="Jia H.J."/>
            <person name="Cai Q.L."/>
            <person name="Wang Y."/>
            <person name="Zhao H.B."/>
            <person name="Yang W.F."/>
            <person name="Wang G.Y."/>
            <person name="Li Y.H."/>
            <person name="Zhan D.L."/>
            <person name="Shen Y.T."/>
            <person name="Niu Q.F."/>
            <person name="Chang L."/>
            <person name="Qiu J."/>
            <person name="Zhao L."/>
            <person name="Xie H.B."/>
            <person name="Fu W.Y."/>
            <person name="Jin J."/>
            <person name="Li X.W."/>
            <person name="Jiao Y."/>
            <person name="Zhou C.C."/>
            <person name="Tu T."/>
            <person name="Chai C.Y."/>
            <person name="Gao J.L."/>
            <person name="Fan L.J."/>
            <person name="van de Weg E."/>
            <person name="Wang J.Y."/>
            <person name="Gao Z.S."/>
        </authorList>
    </citation>
    <scope>NUCLEOTIDE SEQUENCE [LARGE SCALE GENOMIC DNA]</scope>
    <source>
        <tissue evidence="4">Leaves</tissue>
    </source>
</reference>
<protein>
    <submittedName>
        <fullName evidence="4">Protein TORNADO 1</fullName>
    </submittedName>
</protein>
<gene>
    <name evidence="4" type="ORF">CJ030_MR0G027272</name>
</gene>
<feature type="coiled-coil region" evidence="1">
    <location>
        <begin position="201"/>
        <end position="228"/>
    </location>
</feature>
<dbReference type="Proteomes" id="UP000516437">
    <property type="component" value="Unassembled WGS sequence"/>
</dbReference>
<dbReference type="PANTHER" id="PTHR47679:SF1">
    <property type="entry name" value="PROTEIN TORNADO 1"/>
    <property type="match status" value="1"/>
</dbReference>
<keyword evidence="5" id="KW-1185">Reference proteome</keyword>
<evidence type="ECO:0000313" key="4">
    <source>
        <dbReference type="EMBL" id="KAB1199104.1"/>
    </source>
</evidence>
<feature type="transmembrane region" description="Helical" evidence="3">
    <location>
        <begin position="361"/>
        <end position="382"/>
    </location>
</feature>
<feature type="region of interest" description="Disordered" evidence="2">
    <location>
        <begin position="167"/>
        <end position="189"/>
    </location>
</feature>
<dbReference type="OrthoDB" id="968660at2759"/>
<dbReference type="AlphaFoldDB" id="A0A6A1UEB0"/>
<keyword evidence="3" id="KW-1133">Transmembrane helix</keyword>
<name>A0A6A1UEB0_9ROSI</name>
<proteinExistence type="predicted"/>
<comment type="caution">
    <text evidence="4">The sequence shown here is derived from an EMBL/GenBank/DDBJ whole genome shotgun (WGS) entry which is preliminary data.</text>
</comment>
<keyword evidence="3" id="KW-0472">Membrane</keyword>
<dbReference type="PANTHER" id="PTHR47679">
    <property type="entry name" value="PROTEIN TORNADO 1"/>
    <property type="match status" value="1"/>
</dbReference>